<evidence type="ECO:0000256" key="2">
    <source>
        <dbReference type="ARBA" id="ARBA00022448"/>
    </source>
</evidence>
<keyword evidence="3" id="KW-1003">Cell membrane</keyword>
<feature type="transmembrane region" description="Helical" evidence="8">
    <location>
        <begin position="60"/>
        <end position="81"/>
    </location>
</feature>
<keyword evidence="7 8" id="KW-0472">Membrane</keyword>
<dbReference type="Pfam" id="PF00892">
    <property type="entry name" value="EamA"/>
    <property type="match status" value="2"/>
</dbReference>
<evidence type="ECO:0000256" key="5">
    <source>
        <dbReference type="ARBA" id="ARBA00022737"/>
    </source>
</evidence>
<comment type="caution">
    <text evidence="10">The sequence shown here is derived from an EMBL/GenBank/DDBJ whole genome shotgun (WGS) entry which is preliminary data.</text>
</comment>
<keyword evidence="2" id="KW-0813">Transport</keyword>
<sequence length="301" mass="33156">MGYLSGVTLLWAFSFSLIGVYLAGQVDSYFSVLMRIVLAGLVFLPFLRPRQVRPAFAAKLMLVGAFQLGIMYCFFYQSFLFLSVPEVLLFTVFTPLYVTLIYDALKRQFSAWYLLTAAIAVLGAVVIRYATVNPDFLVGFLVVQGANLCFAIGQVGYKYLIEKEQTQLPQHAVFGWFYLGALVVGVLAFALLGNSDNLPSTPTQWGVLIYLGTIASGLGYFFWNKGATLVNAGALAVMNNALIPAGIVVNVLIWNRDADLLPLLSGGVLILAALWFNQTWVKRRVDAQRNAAQRNADPKPQ</sequence>
<feature type="transmembrane region" description="Helical" evidence="8">
    <location>
        <begin position="136"/>
        <end position="160"/>
    </location>
</feature>
<dbReference type="EMBL" id="MUFR01000025">
    <property type="protein sequence ID" value="OOF33638.1"/>
    <property type="molecule type" value="Genomic_DNA"/>
</dbReference>
<evidence type="ECO:0000256" key="4">
    <source>
        <dbReference type="ARBA" id="ARBA00022692"/>
    </source>
</evidence>
<feature type="transmembrane region" description="Helical" evidence="8">
    <location>
        <begin position="29"/>
        <end position="48"/>
    </location>
</feature>
<dbReference type="PANTHER" id="PTHR22911">
    <property type="entry name" value="ACYL-MALONYL CONDENSING ENZYME-RELATED"/>
    <property type="match status" value="1"/>
</dbReference>
<evidence type="ECO:0000313" key="10">
    <source>
        <dbReference type="EMBL" id="OOF33638.1"/>
    </source>
</evidence>
<keyword evidence="6 8" id="KW-1133">Transmembrane helix</keyword>
<keyword evidence="5" id="KW-0677">Repeat</keyword>
<dbReference type="RefSeq" id="WP_021022216.1">
    <property type="nucleotide sequence ID" value="NZ_MUFR01000025.1"/>
</dbReference>
<feature type="transmembrane region" description="Helical" evidence="8">
    <location>
        <begin position="172"/>
        <end position="193"/>
    </location>
</feature>
<feature type="transmembrane region" description="Helical" evidence="8">
    <location>
        <begin position="112"/>
        <end position="130"/>
    </location>
</feature>
<evidence type="ECO:0000256" key="7">
    <source>
        <dbReference type="ARBA" id="ARBA00023136"/>
    </source>
</evidence>
<feature type="transmembrane region" description="Helical" evidence="8">
    <location>
        <begin position="7"/>
        <end position="23"/>
    </location>
</feature>
<comment type="subcellular location">
    <subcellularLocation>
        <location evidence="1">Cell membrane</location>
        <topology evidence="1">Multi-pass membrane protein</topology>
    </subcellularLocation>
</comment>
<dbReference type="InterPro" id="IPR004779">
    <property type="entry name" value="CO/AA/NH_transpt"/>
</dbReference>
<feature type="transmembrane region" description="Helical" evidence="8">
    <location>
        <begin position="260"/>
        <end position="276"/>
    </location>
</feature>
<feature type="transmembrane region" description="Helical" evidence="8">
    <location>
        <begin position="205"/>
        <end position="223"/>
    </location>
</feature>
<name>A0ABX3KQI3_SALCS</name>
<feature type="transmembrane region" description="Helical" evidence="8">
    <location>
        <begin position="87"/>
        <end position="105"/>
    </location>
</feature>
<evidence type="ECO:0000256" key="6">
    <source>
        <dbReference type="ARBA" id="ARBA00022989"/>
    </source>
</evidence>
<dbReference type="InterPro" id="IPR037185">
    <property type="entry name" value="EmrE-like"/>
</dbReference>
<feature type="transmembrane region" description="Helical" evidence="8">
    <location>
        <begin position="235"/>
        <end position="254"/>
    </location>
</feature>
<evidence type="ECO:0000256" key="1">
    <source>
        <dbReference type="ARBA" id="ARBA00004651"/>
    </source>
</evidence>
<feature type="domain" description="EamA" evidence="9">
    <location>
        <begin position="6"/>
        <end position="127"/>
    </location>
</feature>
<evidence type="ECO:0000313" key="11">
    <source>
        <dbReference type="Proteomes" id="UP000189431"/>
    </source>
</evidence>
<dbReference type="NCBIfam" id="TIGR00950">
    <property type="entry name" value="2A78"/>
    <property type="match status" value="1"/>
</dbReference>
<dbReference type="InterPro" id="IPR000620">
    <property type="entry name" value="EamA_dom"/>
</dbReference>
<evidence type="ECO:0000256" key="8">
    <source>
        <dbReference type="SAM" id="Phobius"/>
    </source>
</evidence>
<proteinExistence type="predicted"/>
<protein>
    <submittedName>
        <fullName evidence="10">EamA family transporter</fullName>
    </submittedName>
</protein>
<dbReference type="Proteomes" id="UP000189431">
    <property type="component" value="Unassembled WGS sequence"/>
</dbReference>
<evidence type="ECO:0000256" key="3">
    <source>
        <dbReference type="ARBA" id="ARBA00022475"/>
    </source>
</evidence>
<dbReference type="PANTHER" id="PTHR22911:SF130">
    <property type="entry name" value="BIOTIN TRANSPORTER"/>
    <property type="match status" value="1"/>
</dbReference>
<feature type="domain" description="EamA" evidence="9">
    <location>
        <begin position="139"/>
        <end position="275"/>
    </location>
</feature>
<dbReference type="SUPFAM" id="SSF103481">
    <property type="entry name" value="Multidrug resistance efflux transporter EmrE"/>
    <property type="match status" value="1"/>
</dbReference>
<reference evidence="11" key="1">
    <citation type="submission" date="2017-01" db="EMBL/GenBank/DDBJ databases">
        <title>Draft genome of the species Salinivibrio costicola subsp. alcaliphilus.</title>
        <authorList>
            <person name="Lopez-Hermoso C."/>
            <person name="De La Haba R."/>
            <person name="Sanchez-Porro C."/>
            <person name="Ventosa A."/>
        </authorList>
    </citation>
    <scope>NUCLEOTIDE SEQUENCE [LARGE SCALE GENOMIC DNA]</scope>
    <source>
        <strain evidence="11">CBH448</strain>
    </source>
</reference>
<keyword evidence="4 8" id="KW-0812">Transmembrane</keyword>
<organism evidence="10 11">
    <name type="scientific">Salinivibrio costicola subsp. alcaliphilus</name>
    <dbReference type="NCBI Taxonomy" id="272773"/>
    <lineage>
        <taxon>Bacteria</taxon>
        <taxon>Pseudomonadati</taxon>
        <taxon>Pseudomonadota</taxon>
        <taxon>Gammaproteobacteria</taxon>
        <taxon>Vibrionales</taxon>
        <taxon>Vibrionaceae</taxon>
        <taxon>Salinivibrio</taxon>
    </lineage>
</organism>
<evidence type="ECO:0000259" key="9">
    <source>
        <dbReference type="Pfam" id="PF00892"/>
    </source>
</evidence>
<accession>A0ABX3KQI3</accession>
<keyword evidence="11" id="KW-1185">Reference proteome</keyword>
<gene>
    <name evidence="10" type="ORF">BZJ21_09915</name>
</gene>